<keyword evidence="1" id="KW-0819">tRNA processing</keyword>
<dbReference type="InterPro" id="IPR014721">
    <property type="entry name" value="Ribsml_uS5_D2-typ_fold_subgr"/>
</dbReference>
<dbReference type="EMBL" id="JBHTCA010000022">
    <property type="protein sequence ID" value="MFC7411027.1"/>
    <property type="molecule type" value="Genomic_DNA"/>
</dbReference>
<evidence type="ECO:0000313" key="6">
    <source>
        <dbReference type="EMBL" id="MFC7411027.1"/>
    </source>
</evidence>
<keyword evidence="4" id="KW-0378">Hydrolase</keyword>
<keyword evidence="3" id="KW-0255">Endonuclease</keyword>
<gene>
    <name evidence="6" type="ORF">ACFQPB_19375</name>
</gene>
<dbReference type="Pfam" id="PF00825">
    <property type="entry name" value="Ribonuclease_P"/>
    <property type="match status" value="1"/>
</dbReference>
<name>A0ABW2QPK8_9BURK</name>
<protein>
    <submittedName>
        <fullName evidence="6">Ribonuclease P protein component</fullName>
    </submittedName>
</protein>
<dbReference type="InterPro" id="IPR000100">
    <property type="entry name" value="RNase_P"/>
</dbReference>
<sequence>MQHIEHRAQFQWVMAGPPVVKTAHFALHLAAAPAAAPAPAGDAAHAGALSRPLFVGAGPWVGVVIPKRWAKRAVTRNMVKRQIYALAQERLLVLPRAALVVRLRSGFDRKQFVSATSDALKAAVRSELQQLYSRLLERSHA</sequence>
<dbReference type="InterPro" id="IPR020568">
    <property type="entry name" value="Ribosomal_Su5_D2-typ_SF"/>
</dbReference>
<proteinExistence type="predicted"/>
<evidence type="ECO:0000256" key="4">
    <source>
        <dbReference type="ARBA" id="ARBA00022801"/>
    </source>
</evidence>
<reference evidence="7" key="1">
    <citation type="journal article" date="2019" name="Int. J. Syst. Evol. Microbiol.">
        <title>The Global Catalogue of Microorganisms (GCM) 10K type strain sequencing project: providing services to taxonomists for standard genome sequencing and annotation.</title>
        <authorList>
            <consortium name="The Broad Institute Genomics Platform"/>
            <consortium name="The Broad Institute Genome Sequencing Center for Infectious Disease"/>
            <person name="Wu L."/>
            <person name="Ma J."/>
        </authorList>
    </citation>
    <scope>NUCLEOTIDE SEQUENCE [LARGE SCALE GENOMIC DNA]</scope>
    <source>
        <strain evidence="7">CGMCC 1.12371</strain>
    </source>
</reference>
<dbReference type="Gene3D" id="3.30.230.10">
    <property type="match status" value="1"/>
</dbReference>
<evidence type="ECO:0000256" key="1">
    <source>
        <dbReference type="ARBA" id="ARBA00022694"/>
    </source>
</evidence>
<evidence type="ECO:0000256" key="2">
    <source>
        <dbReference type="ARBA" id="ARBA00022722"/>
    </source>
</evidence>
<organism evidence="6 7">
    <name type="scientific">Hydrogenophaga atypica</name>
    <dbReference type="NCBI Taxonomy" id="249409"/>
    <lineage>
        <taxon>Bacteria</taxon>
        <taxon>Pseudomonadati</taxon>
        <taxon>Pseudomonadota</taxon>
        <taxon>Betaproteobacteria</taxon>
        <taxon>Burkholderiales</taxon>
        <taxon>Comamonadaceae</taxon>
        <taxon>Hydrogenophaga</taxon>
    </lineage>
</organism>
<accession>A0ABW2QPK8</accession>
<keyword evidence="7" id="KW-1185">Reference proteome</keyword>
<evidence type="ECO:0000313" key="7">
    <source>
        <dbReference type="Proteomes" id="UP001596501"/>
    </source>
</evidence>
<dbReference type="Proteomes" id="UP001596501">
    <property type="component" value="Unassembled WGS sequence"/>
</dbReference>
<comment type="caution">
    <text evidence="6">The sequence shown here is derived from an EMBL/GenBank/DDBJ whole genome shotgun (WGS) entry which is preliminary data.</text>
</comment>
<evidence type="ECO:0000256" key="3">
    <source>
        <dbReference type="ARBA" id="ARBA00022759"/>
    </source>
</evidence>
<dbReference type="SUPFAM" id="SSF54211">
    <property type="entry name" value="Ribosomal protein S5 domain 2-like"/>
    <property type="match status" value="1"/>
</dbReference>
<evidence type="ECO:0000256" key="5">
    <source>
        <dbReference type="ARBA" id="ARBA00022884"/>
    </source>
</evidence>
<dbReference type="RefSeq" id="WP_382226851.1">
    <property type="nucleotide sequence ID" value="NZ_JBHTCA010000022.1"/>
</dbReference>
<keyword evidence="2" id="KW-0540">Nuclease</keyword>
<keyword evidence="5" id="KW-0694">RNA-binding</keyword>